<dbReference type="SUPFAM" id="SSF53474">
    <property type="entry name" value="alpha/beta-Hydrolases"/>
    <property type="match status" value="1"/>
</dbReference>
<dbReference type="EMBL" id="JAVYAA010000002">
    <property type="protein sequence ID" value="MDT8976608.1"/>
    <property type="molecule type" value="Genomic_DNA"/>
</dbReference>
<reference evidence="4" key="1">
    <citation type="submission" date="2023-09" db="EMBL/GenBank/DDBJ databases">
        <title>Paenibacillus sp. chi10 Genome sequencing and assembly.</title>
        <authorList>
            <person name="Kim I."/>
        </authorList>
    </citation>
    <scope>NUCLEOTIDE SEQUENCE [LARGE SCALE GENOMIC DNA]</scope>
    <source>
        <strain evidence="4">chi10</strain>
    </source>
</reference>
<accession>A0AAJ2JT60</accession>
<gene>
    <name evidence="3" type="ORF">RQP50_10175</name>
</gene>
<dbReference type="InterPro" id="IPR050300">
    <property type="entry name" value="GDXG_lipolytic_enzyme"/>
</dbReference>
<dbReference type="Pfam" id="PF20434">
    <property type="entry name" value="BD-FAE"/>
    <property type="match status" value="1"/>
</dbReference>
<sequence length="288" mass="32953">MKDTKVYKEVNNCSISADIYYQGRNSPVILYIHGGALIFGARSWLSSDQIEYFRRSGFSIVSVDYRLAPETGFEEIIEDIKDAINWVRTKAIEWFDFDVSNIAVMGSSAGGYLSLLIGTMDIRPKVIVSLYGYGDVLGEWLSKPSEYYCQKPTINKETACQHVGDRVVTNGQWERFNYYLYCRQHGVWLKEVTGINNEHDHTKLIQYNPINNITVDFPPTLLLHGDQDTDVPYEQSVLMHKKLKEKGVATKLITIKGADHVFDQNFSDLQVQSAFENVIDFLRTHLCK</sequence>
<feature type="domain" description="BD-FAE-like" evidence="2">
    <location>
        <begin position="23"/>
        <end position="243"/>
    </location>
</feature>
<dbReference type="AlphaFoldDB" id="A0AAJ2JT60"/>
<dbReference type="GO" id="GO:0016787">
    <property type="term" value="F:hydrolase activity"/>
    <property type="evidence" value="ECO:0007669"/>
    <property type="project" value="UniProtKB-KW"/>
</dbReference>
<evidence type="ECO:0000259" key="2">
    <source>
        <dbReference type="Pfam" id="PF20434"/>
    </source>
</evidence>
<evidence type="ECO:0000313" key="3">
    <source>
        <dbReference type="EMBL" id="MDT8976608.1"/>
    </source>
</evidence>
<dbReference type="RefSeq" id="WP_315745286.1">
    <property type="nucleotide sequence ID" value="NZ_JAVYAA010000002.1"/>
</dbReference>
<evidence type="ECO:0000256" key="1">
    <source>
        <dbReference type="ARBA" id="ARBA00022801"/>
    </source>
</evidence>
<dbReference type="Gene3D" id="3.40.50.1820">
    <property type="entry name" value="alpha/beta hydrolase"/>
    <property type="match status" value="1"/>
</dbReference>
<dbReference type="Proteomes" id="UP001250538">
    <property type="component" value="Unassembled WGS sequence"/>
</dbReference>
<keyword evidence="1 3" id="KW-0378">Hydrolase</keyword>
<evidence type="ECO:0000313" key="4">
    <source>
        <dbReference type="Proteomes" id="UP001250538"/>
    </source>
</evidence>
<dbReference type="InterPro" id="IPR029058">
    <property type="entry name" value="AB_hydrolase_fold"/>
</dbReference>
<dbReference type="PANTHER" id="PTHR48081">
    <property type="entry name" value="AB HYDROLASE SUPERFAMILY PROTEIN C4A8.06C"/>
    <property type="match status" value="1"/>
</dbReference>
<keyword evidence="4" id="KW-1185">Reference proteome</keyword>
<proteinExistence type="predicted"/>
<comment type="caution">
    <text evidence="3">The sequence shown here is derived from an EMBL/GenBank/DDBJ whole genome shotgun (WGS) entry which is preliminary data.</text>
</comment>
<name>A0AAJ2JT60_9BACL</name>
<organism evidence="3 4">
    <name type="scientific">Paenibacillus suaedae</name>
    <dbReference type="NCBI Taxonomy" id="3077233"/>
    <lineage>
        <taxon>Bacteria</taxon>
        <taxon>Bacillati</taxon>
        <taxon>Bacillota</taxon>
        <taxon>Bacilli</taxon>
        <taxon>Bacillales</taxon>
        <taxon>Paenibacillaceae</taxon>
        <taxon>Paenibacillus</taxon>
    </lineage>
</organism>
<dbReference type="InterPro" id="IPR049492">
    <property type="entry name" value="BD-FAE-like_dom"/>
</dbReference>
<protein>
    <submittedName>
        <fullName evidence="3">Alpha/beta hydrolase</fullName>
    </submittedName>
</protein>